<keyword evidence="1" id="KW-0813">Transport</keyword>
<evidence type="ECO:0000256" key="2">
    <source>
        <dbReference type="ARBA" id="ARBA00022741"/>
    </source>
</evidence>
<dbReference type="InterPro" id="IPR003593">
    <property type="entry name" value="AAA+_ATPase"/>
</dbReference>
<dbReference type="InterPro" id="IPR003439">
    <property type="entry name" value="ABC_transporter-like_ATP-bd"/>
</dbReference>
<dbReference type="InterPro" id="IPR027417">
    <property type="entry name" value="P-loop_NTPase"/>
</dbReference>
<evidence type="ECO:0000313" key="7">
    <source>
        <dbReference type="Proteomes" id="UP000231179"/>
    </source>
</evidence>
<evidence type="ECO:0000256" key="1">
    <source>
        <dbReference type="ARBA" id="ARBA00022448"/>
    </source>
</evidence>
<dbReference type="SUPFAM" id="SSF52540">
    <property type="entry name" value="P-loop containing nucleoside triphosphate hydrolases"/>
    <property type="match status" value="1"/>
</dbReference>
<keyword evidence="4" id="KW-0472">Membrane</keyword>
<dbReference type="RefSeq" id="WP_100254249.1">
    <property type="nucleotide sequence ID" value="NZ_CP024870.1"/>
</dbReference>
<dbReference type="Proteomes" id="UP000231179">
    <property type="component" value="Chromosome"/>
</dbReference>
<dbReference type="GO" id="GO:0005315">
    <property type="term" value="F:phosphate transmembrane transporter activity"/>
    <property type="evidence" value="ECO:0007669"/>
    <property type="project" value="InterPro"/>
</dbReference>
<gene>
    <name evidence="6" type="primary">pstB</name>
    <name evidence="6" type="ORF">SCLAR_v1c03580</name>
</gene>
<name>A0A2K8KG84_9MOLU</name>
<dbReference type="SMART" id="SM00382">
    <property type="entry name" value="AAA"/>
    <property type="match status" value="1"/>
</dbReference>
<dbReference type="AlphaFoldDB" id="A0A2K8KG84"/>
<dbReference type="PROSITE" id="PS50893">
    <property type="entry name" value="ABC_TRANSPORTER_2"/>
    <property type="match status" value="1"/>
</dbReference>
<evidence type="ECO:0000256" key="4">
    <source>
        <dbReference type="ARBA" id="ARBA00023136"/>
    </source>
</evidence>
<evidence type="ECO:0000256" key="3">
    <source>
        <dbReference type="ARBA" id="ARBA00022840"/>
    </source>
</evidence>
<feature type="domain" description="ABC transporter" evidence="5">
    <location>
        <begin position="61"/>
        <end position="302"/>
    </location>
</feature>
<dbReference type="CDD" id="cd03260">
    <property type="entry name" value="ABC_PstB_phosphate_transporter"/>
    <property type="match status" value="1"/>
</dbReference>
<dbReference type="PANTHER" id="PTHR43423">
    <property type="entry name" value="ABC TRANSPORTER I FAMILY MEMBER 17"/>
    <property type="match status" value="1"/>
</dbReference>
<keyword evidence="2" id="KW-0547">Nucleotide-binding</keyword>
<evidence type="ECO:0000259" key="5">
    <source>
        <dbReference type="PROSITE" id="PS50893"/>
    </source>
</evidence>
<reference evidence="6 7" key="1">
    <citation type="submission" date="2017-11" db="EMBL/GenBank/DDBJ databases">
        <title>Complete genome sequence of Spiroplasma clarkii CN-5 (DSM 19994).</title>
        <authorList>
            <person name="Tsai Y.-M."/>
            <person name="Chang A."/>
            <person name="Lo W.-S."/>
            <person name="Kuo C.-H."/>
        </authorList>
    </citation>
    <scope>NUCLEOTIDE SEQUENCE [LARGE SCALE GENOMIC DNA]</scope>
    <source>
        <strain evidence="6 7">CN-5</strain>
    </source>
</reference>
<organism evidence="6 7">
    <name type="scientific">Spiroplasma clarkii</name>
    <dbReference type="NCBI Taxonomy" id="2139"/>
    <lineage>
        <taxon>Bacteria</taxon>
        <taxon>Bacillati</taxon>
        <taxon>Mycoplasmatota</taxon>
        <taxon>Mollicutes</taxon>
        <taxon>Entomoplasmatales</taxon>
        <taxon>Spiroplasmataceae</taxon>
        <taxon>Spiroplasma</taxon>
    </lineage>
</organism>
<dbReference type="EMBL" id="CP024870">
    <property type="protein sequence ID" value="ATX70688.1"/>
    <property type="molecule type" value="Genomic_DNA"/>
</dbReference>
<protein>
    <submittedName>
        <fullName evidence="6">Phosphate ABC transporter ATP-binding protein</fullName>
    </submittedName>
</protein>
<dbReference type="GO" id="GO:0005524">
    <property type="term" value="F:ATP binding"/>
    <property type="evidence" value="ECO:0007669"/>
    <property type="project" value="UniProtKB-KW"/>
</dbReference>
<keyword evidence="3 6" id="KW-0067">ATP-binding</keyword>
<dbReference type="GO" id="GO:0016020">
    <property type="term" value="C:membrane"/>
    <property type="evidence" value="ECO:0007669"/>
    <property type="project" value="InterPro"/>
</dbReference>
<keyword evidence="7" id="KW-1185">Reference proteome</keyword>
<dbReference type="GO" id="GO:0016887">
    <property type="term" value="F:ATP hydrolysis activity"/>
    <property type="evidence" value="ECO:0007669"/>
    <property type="project" value="InterPro"/>
</dbReference>
<dbReference type="PANTHER" id="PTHR43423:SF1">
    <property type="entry name" value="ABC TRANSPORTER I FAMILY MEMBER 17"/>
    <property type="match status" value="1"/>
</dbReference>
<dbReference type="NCBIfam" id="TIGR00972">
    <property type="entry name" value="3a0107s01c2"/>
    <property type="match status" value="1"/>
</dbReference>
<dbReference type="Gene3D" id="3.40.50.300">
    <property type="entry name" value="P-loop containing nucleotide triphosphate hydrolases"/>
    <property type="match status" value="1"/>
</dbReference>
<evidence type="ECO:0000313" key="6">
    <source>
        <dbReference type="EMBL" id="ATX70688.1"/>
    </source>
</evidence>
<accession>A0A2K8KG84</accession>
<sequence>MTAKQLKNLTNKGIDKVIETSTTKTLDFEEKTEDLELLSEEKLLTKPKKLPLSKRGTAIEINHVDFYYQHGNKQALFDINMKIKENTVTAFIGPSGCGKSTILRSINRMNDLVEGTALEGEIIVNKSNVYDPGVDVARLRTEVGMVFQKANPFPMSIYDNVAFGPRSQGVKDKAALNQIVEDSLRKAALWDDVKDYLKDSALGLSGGQQQRLCIARAIAMRPKILLMDEPTSALDPIATLKVEELVLKLKDEYTIVIVTHSMAQAARVSDYTAFFLQGELVEFDKTKKIFTNPKDKKTEDYISGRFG</sequence>
<proteinExistence type="predicted"/>
<dbReference type="GO" id="GO:0035435">
    <property type="term" value="P:phosphate ion transmembrane transport"/>
    <property type="evidence" value="ECO:0007669"/>
    <property type="project" value="InterPro"/>
</dbReference>
<dbReference type="InterPro" id="IPR005670">
    <property type="entry name" value="PstB-like"/>
</dbReference>
<dbReference type="InterPro" id="IPR017871">
    <property type="entry name" value="ABC_transporter-like_CS"/>
</dbReference>
<dbReference type="Pfam" id="PF00005">
    <property type="entry name" value="ABC_tran"/>
    <property type="match status" value="1"/>
</dbReference>
<dbReference type="PROSITE" id="PS00211">
    <property type="entry name" value="ABC_TRANSPORTER_1"/>
    <property type="match status" value="1"/>
</dbReference>